<feature type="domain" description="NACHT" evidence="3">
    <location>
        <begin position="37"/>
        <end position="186"/>
    </location>
</feature>
<keyword evidence="1" id="KW-0677">Repeat</keyword>
<evidence type="ECO:0000256" key="2">
    <source>
        <dbReference type="SAM" id="MobiDB-lite"/>
    </source>
</evidence>
<feature type="region of interest" description="Disordered" evidence="2">
    <location>
        <begin position="648"/>
        <end position="699"/>
    </location>
</feature>
<dbReference type="Gene3D" id="3.40.50.300">
    <property type="entry name" value="P-loop containing nucleotide triphosphate hydrolases"/>
    <property type="match status" value="1"/>
</dbReference>
<evidence type="ECO:0000313" key="4">
    <source>
        <dbReference type="EMBL" id="KAF9449815.1"/>
    </source>
</evidence>
<dbReference type="PROSITE" id="PS50837">
    <property type="entry name" value="NACHT"/>
    <property type="match status" value="1"/>
</dbReference>
<dbReference type="AlphaFoldDB" id="A0A9P6C5H6"/>
<evidence type="ECO:0000259" key="3">
    <source>
        <dbReference type="PROSITE" id="PS50837"/>
    </source>
</evidence>
<proteinExistence type="predicted"/>
<dbReference type="Proteomes" id="UP000807342">
    <property type="component" value="Unassembled WGS sequence"/>
</dbReference>
<comment type="caution">
    <text evidence="4">The sequence shown here is derived from an EMBL/GenBank/DDBJ whole genome shotgun (WGS) entry which is preliminary data.</text>
</comment>
<dbReference type="PANTHER" id="PTHR10039:SF14">
    <property type="entry name" value="NACHT DOMAIN-CONTAINING PROTEIN"/>
    <property type="match status" value="1"/>
</dbReference>
<dbReference type="InterPro" id="IPR007111">
    <property type="entry name" value="NACHT_NTPase"/>
</dbReference>
<sequence>MPFYSSAKESPRCHPGTRLYILNEVHSWFNAAPRRKSILWLSGPAGVGKTVIMQSLADLEYKSKQLGAMIFFSRADKRDDPMRFVPTLAYQLVVAIPRYQDFVADQIIHSPSLLHKDSKEMFEKLIAEPFGRQGLCGGMGPWLVLIDGLDICDGGERAQREIVDMVSDFVRHFPESPLVWIIASRPAPWLRAVFSGAENSYRQKHIAIDAKETQKDVELYLRDKFATIRRDLRGLIPPNLQWPSEPQIHAVSRAASGLFLFASTAIRFVRDPGVANPIGRLSIVLTVIEKFGPSIGSENLFSILHGLYMEVLKAKPLPMQTGVVKRILGCCDPPRNAFRPAAFVHLCNFLGIMQYPAYSALRGLHSLLCTPSQNEAATHKVTVLHSSFIDFFRNRKVSQGYYVGYAESDADIVRSSFRILQEANRDAGPFPQPSKIALSWEHQPEKTCQTLLTMAYDGFRLLATTKRGFGASLTLNDQISLLARADFSKLDCYLHPDIKTSVYDTHKHNTLFDWLIDQWRTNSEALRRAVPVREFPLEDLEPHLIRRDRAVIHFRFSLGQSGNCRVWPKVYSGHKGIREKYGGNDLGVLTGILHHRLSTTQLQVWGGDPAKTCLLFTCEPRDVIYNIEGEPVVKEIFFIPYTPTEVPARPPGPIRMTRTPSKLTTKPQDMLPTTTSPTSSHAAISMRPGQPFPSSQDYRDTESHLSARATHRIRDDGEYHILYCLKAAVFHITSYFPSGFCSASHIQPAFGNNGRVFCVILPE</sequence>
<feature type="compositionally biased region" description="Polar residues" evidence="2">
    <location>
        <begin position="658"/>
        <end position="667"/>
    </location>
</feature>
<dbReference type="EMBL" id="MU151119">
    <property type="protein sequence ID" value="KAF9449815.1"/>
    <property type="molecule type" value="Genomic_DNA"/>
</dbReference>
<keyword evidence="5" id="KW-1185">Reference proteome</keyword>
<reference evidence="4" key="1">
    <citation type="submission" date="2020-11" db="EMBL/GenBank/DDBJ databases">
        <authorList>
            <consortium name="DOE Joint Genome Institute"/>
            <person name="Ahrendt S."/>
            <person name="Riley R."/>
            <person name="Andreopoulos W."/>
            <person name="Labutti K."/>
            <person name="Pangilinan J."/>
            <person name="Ruiz-Duenas F.J."/>
            <person name="Barrasa J.M."/>
            <person name="Sanchez-Garcia M."/>
            <person name="Camarero S."/>
            <person name="Miyauchi S."/>
            <person name="Serrano A."/>
            <person name="Linde D."/>
            <person name="Babiker R."/>
            <person name="Drula E."/>
            <person name="Ayuso-Fernandez I."/>
            <person name="Pacheco R."/>
            <person name="Padilla G."/>
            <person name="Ferreira P."/>
            <person name="Barriuso J."/>
            <person name="Kellner H."/>
            <person name="Castanera R."/>
            <person name="Alfaro M."/>
            <person name="Ramirez L."/>
            <person name="Pisabarro A.G."/>
            <person name="Kuo A."/>
            <person name="Tritt A."/>
            <person name="Lipzen A."/>
            <person name="He G."/>
            <person name="Yan M."/>
            <person name="Ng V."/>
            <person name="Cullen D."/>
            <person name="Martin F."/>
            <person name="Rosso M.-N."/>
            <person name="Henrissat B."/>
            <person name="Hibbett D."/>
            <person name="Martinez A.T."/>
            <person name="Grigoriev I.V."/>
        </authorList>
    </citation>
    <scope>NUCLEOTIDE SEQUENCE</scope>
    <source>
        <strain evidence="4">MF-IS2</strain>
    </source>
</reference>
<dbReference type="PANTHER" id="PTHR10039">
    <property type="entry name" value="AMELOGENIN"/>
    <property type="match status" value="1"/>
</dbReference>
<protein>
    <recommendedName>
        <fullName evidence="3">NACHT domain-containing protein</fullName>
    </recommendedName>
</protein>
<name>A0A9P6C5H6_9AGAR</name>
<evidence type="ECO:0000256" key="1">
    <source>
        <dbReference type="ARBA" id="ARBA00022737"/>
    </source>
</evidence>
<dbReference type="Pfam" id="PF24883">
    <property type="entry name" value="NPHP3_N"/>
    <property type="match status" value="1"/>
</dbReference>
<dbReference type="InterPro" id="IPR027417">
    <property type="entry name" value="P-loop_NTPase"/>
</dbReference>
<gene>
    <name evidence="4" type="ORF">P691DRAFT_666666</name>
</gene>
<evidence type="ECO:0000313" key="5">
    <source>
        <dbReference type="Proteomes" id="UP000807342"/>
    </source>
</evidence>
<organism evidence="4 5">
    <name type="scientific">Macrolepiota fuliginosa MF-IS2</name>
    <dbReference type="NCBI Taxonomy" id="1400762"/>
    <lineage>
        <taxon>Eukaryota</taxon>
        <taxon>Fungi</taxon>
        <taxon>Dikarya</taxon>
        <taxon>Basidiomycota</taxon>
        <taxon>Agaricomycotina</taxon>
        <taxon>Agaricomycetes</taxon>
        <taxon>Agaricomycetidae</taxon>
        <taxon>Agaricales</taxon>
        <taxon>Agaricineae</taxon>
        <taxon>Agaricaceae</taxon>
        <taxon>Macrolepiota</taxon>
    </lineage>
</organism>
<dbReference type="InterPro" id="IPR056884">
    <property type="entry name" value="NPHP3-like_N"/>
</dbReference>
<dbReference type="OrthoDB" id="163438at2759"/>
<dbReference type="SUPFAM" id="SSF52540">
    <property type="entry name" value="P-loop containing nucleoside triphosphate hydrolases"/>
    <property type="match status" value="1"/>
</dbReference>
<accession>A0A9P6C5H6</accession>